<evidence type="ECO:0000313" key="5">
    <source>
        <dbReference type="Proteomes" id="UP001469365"/>
    </source>
</evidence>
<dbReference type="CDD" id="cd02137">
    <property type="entry name" value="MhqN-like"/>
    <property type="match status" value="1"/>
</dbReference>
<proteinExistence type="inferred from homology"/>
<feature type="domain" description="Nitroreductase" evidence="3">
    <location>
        <begin position="27"/>
        <end position="203"/>
    </location>
</feature>
<protein>
    <submittedName>
        <fullName evidence="4">Nitroreductase family protein</fullName>
    </submittedName>
</protein>
<dbReference type="PANTHER" id="PTHR43673">
    <property type="entry name" value="NAD(P)H NITROREDUCTASE YDGI-RELATED"/>
    <property type="match status" value="1"/>
</dbReference>
<dbReference type="PANTHER" id="PTHR43673:SF10">
    <property type="entry name" value="NADH DEHYDROGENASE_NAD(P)H NITROREDUCTASE XCC3605-RELATED"/>
    <property type="match status" value="1"/>
</dbReference>
<dbReference type="Proteomes" id="UP001469365">
    <property type="component" value="Unassembled WGS sequence"/>
</dbReference>
<dbReference type="InterPro" id="IPR029479">
    <property type="entry name" value="Nitroreductase"/>
</dbReference>
<evidence type="ECO:0000256" key="1">
    <source>
        <dbReference type="ARBA" id="ARBA00007118"/>
    </source>
</evidence>
<dbReference type="SUPFAM" id="SSF55469">
    <property type="entry name" value="FMN-dependent nitroreductase-like"/>
    <property type="match status" value="1"/>
</dbReference>
<comment type="similarity">
    <text evidence="1">Belongs to the nitroreductase family.</text>
</comment>
<keyword evidence="5" id="KW-1185">Reference proteome</keyword>
<name>A0ABU9DQT2_9BACL</name>
<dbReference type="Pfam" id="PF00881">
    <property type="entry name" value="Nitroreductase"/>
    <property type="match status" value="1"/>
</dbReference>
<sequence length="225" mass="24805">MAEEQTIVGATAEKREDAVTADFLNLVRERSSIRHYDPNFKIEESEIREILEAAALAPSSSNLQPWRFLVIQDQAAKQELFPIAFSQQQVLDASAVIAVLADKLAYKNADRIYSGLVKLGAMNEDVKTKYVAGIHQNYGNLSETRSLKIAATDGGLVSMQLMLAAKAKGYDTVPMGGYDADKFVEAFGVPENYVPVMLIAIGKGVKASYPKTRLPLDEILTWNKY</sequence>
<accession>A0ABU9DQT2</accession>
<gene>
    <name evidence="4" type="ORF">WMW72_21865</name>
</gene>
<evidence type="ECO:0000259" key="3">
    <source>
        <dbReference type="Pfam" id="PF00881"/>
    </source>
</evidence>
<comment type="caution">
    <text evidence="4">The sequence shown here is derived from an EMBL/GenBank/DDBJ whole genome shotgun (WGS) entry which is preliminary data.</text>
</comment>
<dbReference type="InterPro" id="IPR000415">
    <property type="entry name" value="Nitroreductase-like"/>
</dbReference>
<evidence type="ECO:0000256" key="2">
    <source>
        <dbReference type="ARBA" id="ARBA00023002"/>
    </source>
</evidence>
<organism evidence="4 5">
    <name type="scientific">Paenibacillus filicis</name>
    <dbReference type="NCBI Taxonomy" id="669464"/>
    <lineage>
        <taxon>Bacteria</taxon>
        <taxon>Bacillati</taxon>
        <taxon>Bacillota</taxon>
        <taxon>Bacilli</taxon>
        <taxon>Bacillales</taxon>
        <taxon>Paenibacillaceae</taxon>
        <taxon>Paenibacillus</taxon>
    </lineage>
</organism>
<dbReference type="EMBL" id="JBBPCC010000015">
    <property type="protein sequence ID" value="MEK8130557.1"/>
    <property type="molecule type" value="Genomic_DNA"/>
</dbReference>
<dbReference type="RefSeq" id="WP_341417693.1">
    <property type="nucleotide sequence ID" value="NZ_JBBPCC010000015.1"/>
</dbReference>
<dbReference type="Gene3D" id="3.40.109.10">
    <property type="entry name" value="NADH Oxidase"/>
    <property type="match status" value="1"/>
</dbReference>
<keyword evidence="2" id="KW-0560">Oxidoreductase</keyword>
<evidence type="ECO:0000313" key="4">
    <source>
        <dbReference type="EMBL" id="MEK8130557.1"/>
    </source>
</evidence>
<reference evidence="4 5" key="1">
    <citation type="submission" date="2024-04" db="EMBL/GenBank/DDBJ databases">
        <title>draft genome sequnece of Paenibacillus filicis.</title>
        <authorList>
            <person name="Kim D.-U."/>
        </authorList>
    </citation>
    <scope>NUCLEOTIDE SEQUENCE [LARGE SCALE GENOMIC DNA]</scope>
    <source>
        <strain evidence="4 5">KACC14197</strain>
    </source>
</reference>